<dbReference type="SUPFAM" id="SSF63712">
    <property type="entry name" value="Nicotinic receptor ligand binding domain-like"/>
    <property type="match status" value="1"/>
</dbReference>
<name>A0A7R8WDD3_9CRUS</name>
<accession>A0A7R8WDD3</accession>
<dbReference type="InterPro" id="IPR006202">
    <property type="entry name" value="Neur_chan_lig-bd"/>
</dbReference>
<dbReference type="GO" id="GO:0005230">
    <property type="term" value="F:extracellular ligand-gated monoatomic ion channel activity"/>
    <property type="evidence" value="ECO:0007669"/>
    <property type="project" value="InterPro"/>
</dbReference>
<proteinExistence type="predicted"/>
<dbReference type="InterPro" id="IPR036734">
    <property type="entry name" value="Neur_chan_lig-bd_sf"/>
</dbReference>
<dbReference type="PANTHER" id="PTHR18945">
    <property type="entry name" value="NEUROTRANSMITTER GATED ION CHANNEL"/>
    <property type="match status" value="1"/>
</dbReference>
<dbReference type="Pfam" id="PF02931">
    <property type="entry name" value="Neur_chan_LBD"/>
    <property type="match status" value="1"/>
</dbReference>
<evidence type="ECO:0000313" key="1">
    <source>
        <dbReference type="EMBL" id="CAD7229613.1"/>
    </source>
</evidence>
<dbReference type="OrthoDB" id="410315at2759"/>
<dbReference type="Gene3D" id="2.70.170.10">
    <property type="entry name" value="Neurotransmitter-gated ion-channel ligand-binding domain"/>
    <property type="match status" value="1"/>
</dbReference>
<dbReference type="GO" id="GO:0004888">
    <property type="term" value="F:transmembrane signaling receptor activity"/>
    <property type="evidence" value="ECO:0007669"/>
    <property type="project" value="InterPro"/>
</dbReference>
<dbReference type="GO" id="GO:0016020">
    <property type="term" value="C:membrane"/>
    <property type="evidence" value="ECO:0007669"/>
    <property type="project" value="InterPro"/>
</dbReference>
<gene>
    <name evidence="1" type="ORF">CTOB1V02_LOCUS7482</name>
</gene>
<dbReference type="InterPro" id="IPR006201">
    <property type="entry name" value="Neur_channel"/>
</dbReference>
<reference evidence="1" key="1">
    <citation type="submission" date="2020-11" db="EMBL/GenBank/DDBJ databases">
        <authorList>
            <person name="Tran Van P."/>
        </authorList>
    </citation>
    <scope>NUCLEOTIDE SEQUENCE</scope>
</reference>
<protein>
    <submittedName>
        <fullName evidence="1">Uncharacterized protein</fullName>
    </submittedName>
</protein>
<dbReference type="FunFam" id="2.70.170.10:FF:000028">
    <property type="entry name" value="AcetylCholine Receptor"/>
    <property type="match status" value="1"/>
</dbReference>
<organism evidence="1">
    <name type="scientific">Cyprideis torosa</name>
    <dbReference type="NCBI Taxonomy" id="163714"/>
    <lineage>
        <taxon>Eukaryota</taxon>
        <taxon>Metazoa</taxon>
        <taxon>Ecdysozoa</taxon>
        <taxon>Arthropoda</taxon>
        <taxon>Crustacea</taxon>
        <taxon>Oligostraca</taxon>
        <taxon>Ostracoda</taxon>
        <taxon>Podocopa</taxon>
        <taxon>Podocopida</taxon>
        <taxon>Cytherocopina</taxon>
        <taxon>Cytheroidea</taxon>
        <taxon>Cytherideidae</taxon>
        <taxon>Cyprideis</taxon>
    </lineage>
</organism>
<dbReference type="EMBL" id="OB662172">
    <property type="protein sequence ID" value="CAD7229613.1"/>
    <property type="molecule type" value="Genomic_DNA"/>
</dbReference>
<sequence length="435" mass="50162">MLLPKALPVSVLLLLPSPCLSQNVSRSVYQRIEQKIFTDYDPTIPPPIVSENGDEPIDVQFGLQILKAIVDENDHILWMNVWLRMIYEDKRLQWNDTQFQNVKLIWVQPKKLWMPDITLYHEMPQDHSYASMIHNIEGVDAQVQHNGSVSFFPPVKMGAICTFDYWNWPHDIQPCRLKFGSWMYHGSFLKLKTFVTNEKVINERTYQPGDWTLVENSSAINTMFYAESEHPFINIDHHLLLYRNPDVYRYTVFVPIHMSVILMLVGILFAPGTAFKYCSFVVNLSILIGVLWSNQDLAKKSARAPRIFAFIAVCVALHFILFIVDGIFYTLRSTRKPLPHFIHKVCRPCDHSTPDTPMDYSRSFSQTSSVDSTTARLSEGKTVVQREQLSRILQWITFILSIAVIIVLYCTLWPVPANPVPCAARNSDDIKCVHE</sequence>
<dbReference type="AlphaFoldDB" id="A0A7R8WDD3"/>